<evidence type="ECO:0000313" key="1">
    <source>
        <dbReference type="EMBL" id="KAK1471527.1"/>
    </source>
</evidence>
<reference evidence="1" key="1">
    <citation type="submission" date="2016-11" db="EMBL/GenBank/DDBJ databases">
        <title>The genome sequence of Colletotrichum cuscutae.</title>
        <authorList>
            <person name="Baroncelli R."/>
        </authorList>
    </citation>
    <scope>NUCLEOTIDE SEQUENCE</scope>
    <source>
        <strain evidence="1">IMI 304802</strain>
    </source>
</reference>
<evidence type="ECO:0000313" key="2">
    <source>
        <dbReference type="Proteomes" id="UP001239213"/>
    </source>
</evidence>
<dbReference type="AlphaFoldDB" id="A0AAI9V682"/>
<gene>
    <name evidence="1" type="ORF">CCUS01_06010</name>
</gene>
<protein>
    <submittedName>
        <fullName evidence="1">Uncharacterized protein</fullName>
    </submittedName>
</protein>
<name>A0AAI9V682_9PEZI</name>
<comment type="caution">
    <text evidence="1">The sequence shown here is derived from an EMBL/GenBank/DDBJ whole genome shotgun (WGS) entry which is preliminary data.</text>
</comment>
<organism evidence="1 2">
    <name type="scientific">Colletotrichum cuscutae</name>
    <dbReference type="NCBI Taxonomy" id="1209917"/>
    <lineage>
        <taxon>Eukaryota</taxon>
        <taxon>Fungi</taxon>
        <taxon>Dikarya</taxon>
        <taxon>Ascomycota</taxon>
        <taxon>Pezizomycotina</taxon>
        <taxon>Sordariomycetes</taxon>
        <taxon>Hypocreomycetidae</taxon>
        <taxon>Glomerellales</taxon>
        <taxon>Glomerellaceae</taxon>
        <taxon>Colletotrichum</taxon>
        <taxon>Colletotrichum acutatum species complex</taxon>
    </lineage>
</organism>
<proteinExistence type="predicted"/>
<sequence>MGVQSISNYYVHGRLERLCIVDITSRISNLYTSVHGEVVRTYLPYLRPASQWRKVEGEAIAQLAELGNALVRAKHPSLPMSPPRYRRPLRSSSLHLPACRPVRLVPSIRMMGVGVSSICMLWPNPVLPFVPHLRILASRPVIRANNCNDMEDDAGSPRVHI</sequence>
<keyword evidence="2" id="KW-1185">Reference proteome</keyword>
<accession>A0AAI9V682</accession>
<dbReference type="Proteomes" id="UP001239213">
    <property type="component" value="Unassembled WGS sequence"/>
</dbReference>
<dbReference type="EMBL" id="MPDP01000201">
    <property type="protein sequence ID" value="KAK1471527.1"/>
    <property type="molecule type" value="Genomic_DNA"/>
</dbReference>